<dbReference type="GO" id="GO:0003700">
    <property type="term" value="F:DNA-binding transcription factor activity"/>
    <property type="evidence" value="ECO:0007669"/>
    <property type="project" value="TreeGrafter"/>
</dbReference>
<reference evidence="5" key="1">
    <citation type="submission" date="2020-05" db="EMBL/GenBank/DDBJ databases">
        <authorList>
            <person name="Chiriac C."/>
            <person name="Salcher M."/>
            <person name="Ghai R."/>
            <person name="Kavagutti S V."/>
        </authorList>
    </citation>
    <scope>NUCLEOTIDE SEQUENCE</scope>
</reference>
<evidence type="ECO:0000256" key="1">
    <source>
        <dbReference type="ARBA" id="ARBA00023125"/>
    </source>
</evidence>
<sequence length="228" mass="25536">MLPNVNPDQFSRVLRKVLSPLDNETSEVLVSHLVVTNDTTMQSPEDRILDAARRCVDRWGMSKLTIDDVATEANVSRATLYRIFPGGKDVMFDALRVRELGEFFAGMRSSIEPVESLLDFAVKVSVYAMREMRADENLTMMLSTEEGTALKSLTVEGLPRILNVASQYMTPFLTEFVPLAEAEVLVELLARFVISFFLAPSTHFDLADADSAREFFTPFIYALNPAVI</sequence>
<evidence type="ECO:0000313" key="3">
    <source>
        <dbReference type="EMBL" id="CAB4734283.1"/>
    </source>
</evidence>
<evidence type="ECO:0000259" key="2">
    <source>
        <dbReference type="PROSITE" id="PS50977"/>
    </source>
</evidence>
<dbReference type="EMBL" id="CAFBPS010000103">
    <property type="protein sequence ID" value="CAB5033532.1"/>
    <property type="molecule type" value="Genomic_DNA"/>
</dbReference>
<dbReference type="Gene3D" id="1.10.357.10">
    <property type="entry name" value="Tetracycline Repressor, domain 2"/>
    <property type="match status" value="1"/>
</dbReference>
<dbReference type="PANTHER" id="PTHR30055">
    <property type="entry name" value="HTH-TYPE TRANSCRIPTIONAL REGULATOR RUTR"/>
    <property type="match status" value="1"/>
</dbReference>
<evidence type="ECO:0000313" key="5">
    <source>
        <dbReference type="EMBL" id="CAB5033532.1"/>
    </source>
</evidence>
<protein>
    <submittedName>
        <fullName evidence="5">Unannotated protein</fullName>
    </submittedName>
</protein>
<feature type="domain" description="HTH tetR-type" evidence="2">
    <location>
        <begin position="42"/>
        <end position="102"/>
    </location>
</feature>
<organism evidence="5">
    <name type="scientific">freshwater metagenome</name>
    <dbReference type="NCBI Taxonomy" id="449393"/>
    <lineage>
        <taxon>unclassified sequences</taxon>
        <taxon>metagenomes</taxon>
        <taxon>ecological metagenomes</taxon>
    </lineage>
</organism>
<dbReference type="SUPFAM" id="SSF46689">
    <property type="entry name" value="Homeodomain-like"/>
    <property type="match status" value="1"/>
</dbReference>
<accession>A0A6J7RY43</accession>
<dbReference type="EMBL" id="CAEZYH010000142">
    <property type="protein sequence ID" value="CAB4734283.1"/>
    <property type="molecule type" value="Genomic_DNA"/>
</dbReference>
<evidence type="ECO:0000313" key="4">
    <source>
        <dbReference type="EMBL" id="CAB4909230.1"/>
    </source>
</evidence>
<dbReference type="PROSITE" id="PS50977">
    <property type="entry name" value="HTH_TETR_2"/>
    <property type="match status" value="1"/>
</dbReference>
<dbReference type="EMBL" id="CAFBMF010000113">
    <property type="protein sequence ID" value="CAB4909230.1"/>
    <property type="molecule type" value="Genomic_DNA"/>
</dbReference>
<dbReference type="GO" id="GO:0000976">
    <property type="term" value="F:transcription cis-regulatory region binding"/>
    <property type="evidence" value="ECO:0007669"/>
    <property type="project" value="TreeGrafter"/>
</dbReference>
<dbReference type="InterPro" id="IPR009057">
    <property type="entry name" value="Homeodomain-like_sf"/>
</dbReference>
<dbReference type="Pfam" id="PF00440">
    <property type="entry name" value="TetR_N"/>
    <property type="match status" value="1"/>
</dbReference>
<keyword evidence="1" id="KW-0238">DNA-binding</keyword>
<dbReference type="InterPro" id="IPR050109">
    <property type="entry name" value="HTH-type_TetR-like_transc_reg"/>
</dbReference>
<dbReference type="AlphaFoldDB" id="A0A6J7RY43"/>
<dbReference type="InterPro" id="IPR001647">
    <property type="entry name" value="HTH_TetR"/>
</dbReference>
<proteinExistence type="predicted"/>
<name>A0A6J7RY43_9ZZZZ</name>
<dbReference type="PANTHER" id="PTHR30055:SF209">
    <property type="entry name" value="POSSIBLE TRANSCRIPTIONAL REGULATORY PROTEIN (PROBABLY TETR-FAMILY)"/>
    <property type="match status" value="1"/>
</dbReference>
<gene>
    <name evidence="3" type="ORF">UFOPK2658_01887</name>
    <name evidence="4" type="ORF">UFOPK3494_01404</name>
    <name evidence="5" type="ORF">UFOPK4134_01252</name>
</gene>